<keyword evidence="2" id="KW-0408">Iron</keyword>
<sequence>ACTLLCRRNTDPIISAIEKRLAVWTQLPVSHQEDMQVLRYGPTNQYKAHTDGLNRTCTVLIYLVGEPGRLL</sequence>
<protein>
    <recommendedName>
        <fullName evidence="5">Prolyl 4-hydroxylase alpha subunit Fe(2+) 2OG dioxygenase domain-containing protein</fullName>
    </recommendedName>
</protein>
<evidence type="ECO:0000313" key="4">
    <source>
        <dbReference type="Proteomes" id="UP000815325"/>
    </source>
</evidence>
<accession>A0ABQ7FS05</accession>
<dbReference type="PANTHER" id="PTHR10869:SF238">
    <property type="entry name" value="PROLYL 4-HYDROXYLASE 6-RELATED"/>
    <property type="match status" value="1"/>
</dbReference>
<comment type="caution">
    <text evidence="3">The sequence shown here is derived from an EMBL/GenBank/DDBJ whole genome shotgun (WGS) entry which is preliminary data.</text>
</comment>
<keyword evidence="1" id="KW-0479">Metal-binding</keyword>
<dbReference type="Proteomes" id="UP000815325">
    <property type="component" value="Unassembled WGS sequence"/>
</dbReference>
<feature type="non-terminal residue" evidence="3">
    <location>
        <position position="1"/>
    </location>
</feature>
<dbReference type="EMBL" id="MU073535">
    <property type="protein sequence ID" value="KAF5825366.1"/>
    <property type="molecule type" value="Genomic_DNA"/>
</dbReference>
<name>A0ABQ7FS05_DUNSA</name>
<gene>
    <name evidence="3" type="ORF">DUNSADRAFT_11196</name>
</gene>
<evidence type="ECO:0000313" key="3">
    <source>
        <dbReference type="EMBL" id="KAF5825366.1"/>
    </source>
</evidence>
<keyword evidence="4" id="KW-1185">Reference proteome</keyword>
<evidence type="ECO:0000256" key="1">
    <source>
        <dbReference type="ARBA" id="ARBA00022723"/>
    </source>
</evidence>
<reference evidence="3" key="1">
    <citation type="submission" date="2017-08" db="EMBL/GenBank/DDBJ databases">
        <authorList>
            <person name="Polle J.E."/>
            <person name="Barry K."/>
            <person name="Cushman J."/>
            <person name="Schmutz J."/>
            <person name="Tran D."/>
            <person name="Hathwaick L.T."/>
            <person name="Yim W.C."/>
            <person name="Jenkins J."/>
            <person name="Mckie-Krisberg Z.M."/>
            <person name="Prochnik S."/>
            <person name="Lindquist E."/>
            <person name="Dockter R.B."/>
            <person name="Adam C."/>
            <person name="Molina H."/>
            <person name="Bunkerborg J."/>
            <person name="Jin E."/>
            <person name="Buchheim M."/>
            <person name="Magnuson J."/>
        </authorList>
    </citation>
    <scope>NUCLEOTIDE SEQUENCE</scope>
    <source>
        <strain evidence="3">CCAP 19/18</strain>
    </source>
</reference>
<organism evidence="3 4">
    <name type="scientific">Dunaliella salina</name>
    <name type="common">Green alga</name>
    <name type="synonym">Protococcus salinus</name>
    <dbReference type="NCBI Taxonomy" id="3046"/>
    <lineage>
        <taxon>Eukaryota</taxon>
        <taxon>Viridiplantae</taxon>
        <taxon>Chlorophyta</taxon>
        <taxon>core chlorophytes</taxon>
        <taxon>Chlorophyceae</taxon>
        <taxon>CS clade</taxon>
        <taxon>Chlamydomonadales</taxon>
        <taxon>Dunaliellaceae</taxon>
        <taxon>Dunaliella</taxon>
    </lineage>
</organism>
<evidence type="ECO:0008006" key="5">
    <source>
        <dbReference type="Google" id="ProtNLM"/>
    </source>
</evidence>
<dbReference type="InterPro" id="IPR045054">
    <property type="entry name" value="P4HA-like"/>
</dbReference>
<dbReference type="PANTHER" id="PTHR10869">
    <property type="entry name" value="PROLYL 4-HYDROXYLASE ALPHA SUBUNIT"/>
    <property type="match status" value="1"/>
</dbReference>
<proteinExistence type="predicted"/>
<dbReference type="Gene3D" id="2.60.120.620">
    <property type="entry name" value="q2cbj1_9rhob like domain"/>
    <property type="match status" value="1"/>
</dbReference>
<evidence type="ECO:0000256" key="2">
    <source>
        <dbReference type="ARBA" id="ARBA00023004"/>
    </source>
</evidence>